<accession>A0A0F9G893</accession>
<protein>
    <submittedName>
        <fullName evidence="1">Uncharacterized protein</fullName>
    </submittedName>
</protein>
<proteinExistence type="predicted"/>
<name>A0A0F9G893_9ZZZZ</name>
<dbReference type="AlphaFoldDB" id="A0A0F9G893"/>
<feature type="non-terminal residue" evidence="1">
    <location>
        <position position="41"/>
    </location>
</feature>
<reference evidence="1" key="1">
    <citation type="journal article" date="2015" name="Nature">
        <title>Complex archaea that bridge the gap between prokaryotes and eukaryotes.</title>
        <authorList>
            <person name="Spang A."/>
            <person name="Saw J.H."/>
            <person name="Jorgensen S.L."/>
            <person name="Zaremba-Niedzwiedzka K."/>
            <person name="Martijn J."/>
            <person name="Lind A.E."/>
            <person name="van Eijk R."/>
            <person name="Schleper C."/>
            <person name="Guy L."/>
            <person name="Ettema T.J."/>
        </authorList>
    </citation>
    <scope>NUCLEOTIDE SEQUENCE</scope>
</reference>
<gene>
    <name evidence="1" type="ORF">LCGC14_2215130</name>
</gene>
<comment type="caution">
    <text evidence="1">The sequence shown here is derived from an EMBL/GenBank/DDBJ whole genome shotgun (WGS) entry which is preliminary data.</text>
</comment>
<dbReference type="EMBL" id="LAZR01029480">
    <property type="protein sequence ID" value="KKL59457.1"/>
    <property type="molecule type" value="Genomic_DNA"/>
</dbReference>
<evidence type="ECO:0000313" key="1">
    <source>
        <dbReference type="EMBL" id="KKL59457.1"/>
    </source>
</evidence>
<sequence>MPWTKNAAPAIDDSICSPYIDALASIRRTAVNGMSPRAKVT</sequence>
<organism evidence="1">
    <name type="scientific">marine sediment metagenome</name>
    <dbReference type="NCBI Taxonomy" id="412755"/>
    <lineage>
        <taxon>unclassified sequences</taxon>
        <taxon>metagenomes</taxon>
        <taxon>ecological metagenomes</taxon>
    </lineage>
</organism>